<evidence type="ECO:0000256" key="4">
    <source>
        <dbReference type="ARBA" id="ARBA00023125"/>
    </source>
</evidence>
<dbReference type="InterPro" id="IPR013324">
    <property type="entry name" value="RNA_pol_sigma_r3/r4-like"/>
</dbReference>
<evidence type="ECO:0000313" key="10">
    <source>
        <dbReference type="Proteomes" id="UP000655287"/>
    </source>
</evidence>
<evidence type="ECO:0000256" key="6">
    <source>
        <dbReference type="SAM" id="MobiDB-lite"/>
    </source>
</evidence>
<keyword evidence="4" id="KW-0238">DNA-binding</keyword>
<dbReference type="NCBIfam" id="TIGR02937">
    <property type="entry name" value="sigma70-ECF"/>
    <property type="match status" value="1"/>
</dbReference>
<dbReference type="InterPro" id="IPR014284">
    <property type="entry name" value="RNA_pol_sigma-70_dom"/>
</dbReference>
<protein>
    <submittedName>
        <fullName evidence="9">RNA polymerase sigma24 factor</fullName>
    </submittedName>
</protein>
<evidence type="ECO:0000256" key="2">
    <source>
        <dbReference type="ARBA" id="ARBA00023015"/>
    </source>
</evidence>
<organism evidence="9 10">
    <name type="scientific">Sphaerisporangium rufum</name>
    <dbReference type="NCBI Taxonomy" id="1381558"/>
    <lineage>
        <taxon>Bacteria</taxon>
        <taxon>Bacillati</taxon>
        <taxon>Actinomycetota</taxon>
        <taxon>Actinomycetes</taxon>
        <taxon>Streptosporangiales</taxon>
        <taxon>Streptosporangiaceae</taxon>
        <taxon>Sphaerisporangium</taxon>
    </lineage>
</organism>
<dbReference type="GO" id="GO:0016987">
    <property type="term" value="F:sigma factor activity"/>
    <property type="evidence" value="ECO:0007669"/>
    <property type="project" value="UniProtKB-KW"/>
</dbReference>
<dbReference type="PANTHER" id="PTHR43133">
    <property type="entry name" value="RNA POLYMERASE ECF-TYPE SIGMA FACTO"/>
    <property type="match status" value="1"/>
</dbReference>
<dbReference type="SUPFAM" id="SSF88946">
    <property type="entry name" value="Sigma2 domain of RNA polymerase sigma factors"/>
    <property type="match status" value="1"/>
</dbReference>
<dbReference type="InterPro" id="IPR036388">
    <property type="entry name" value="WH-like_DNA-bd_sf"/>
</dbReference>
<reference evidence="9" key="1">
    <citation type="submission" date="2021-01" db="EMBL/GenBank/DDBJ databases">
        <title>Whole genome shotgun sequence of Sphaerisporangium rufum NBRC 109079.</title>
        <authorList>
            <person name="Komaki H."/>
            <person name="Tamura T."/>
        </authorList>
    </citation>
    <scope>NUCLEOTIDE SEQUENCE</scope>
    <source>
        <strain evidence="9">NBRC 109079</strain>
    </source>
</reference>
<evidence type="ECO:0000256" key="1">
    <source>
        <dbReference type="ARBA" id="ARBA00010641"/>
    </source>
</evidence>
<dbReference type="GO" id="GO:0003677">
    <property type="term" value="F:DNA binding"/>
    <property type="evidence" value="ECO:0007669"/>
    <property type="project" value="UniProtKB-KW"/>
</dbReference>
<evidence type="ECO:0000313" key="9">
    <source>
        <dbReference type="EMBL" id="GII80730.1"/>
    </source>
</evidence>
<dbReference type="InterPro" id="IPR007627">
    <property type="entry name" value="RNA_pol_sigma70_r2"/>
</dbReference>
<keyword evidence="3" id="KW-0731">Sigma factor</keyword>
<dbReference type="InterPro" id="IPR013249">
    <property type="entry name" value="RNA_pol_sigma70_r4_t2"/>
</dbReference>
<dbReference type="CDD" id="cd06171">
    <property type="entry name" value="Sigma70_r4"/>
    <property type="match status" value="1"/>
</dbReference>
<dbReference type="Proteomes" id="UP000655287">
    <property type="component" value="Unassembled WGS sequence"/>
</dbReference>
<accession>A0A919V7U3</accession>
<dbReference type="Pfam" id="PF04542">
    <property type="entry name" value="Sigma70_r2"/>
    <property type="match status" value="1"/>
</dbReference>
<dbReference type="Gene3D" id="1.10.10.10">
    <property type="entry name" value="Winged helix-like DNA-binding domain superfamily/Winged helix DNA-binding domain"/>
    <property type="match status" value="1"/>
</dbReference>
<keyword evidence="5" id="KW-0804">Transcription</keyword>
<gene>
    <name evidence="9" type="ORF">Sru01_57120</name>
</gene>
<dbReference type="EMBL" id="BOOU01000078">
    <property type="protein sequence ID" value="GII80730.1"/>
    <property type="molecule type" value="Genomic_DNA"/>
</dbReference>
<evidence type="ECO:0000259" key="7">
    <source>
        <dbReference type="Pfam" id="PF04542"/>
    </source>
</evidence>
<dbReference type="InterPro" id="IPR039425">
    <property type="entry name" value="RNA_pol_sigma-70-like"/>
</dbReference>
<keyword evidence="2" id="KW-0805">Transcription regulation</keyword>
<dbReference type="InterPro" id="IPR013325">
    <property type="entry name" value="RNA_pol_sigma_r2"/>
</dbReference>
<feature type="compositionally biased region" description="Pro residues" evidence="6">
    <location>
        <begin position="83"/>
        <end position="92"/>
    </location>
</feature>
<sequence>MDRYEGFREFVDARQQALMRSAFLLVGDAHLAEDLLQTVLARVARHWPKLARDGNPEAYARRCLVNESVSWRRRRWHAESPSARPPEPPPPASEERASLHRIALHRALARLAPRQRAVVVLRFYEDLSIQETAQLLGCSAGTVKSQTSQALARLRETAPELAGLLSDVDPAREEAHR</sequence>
<feature type="region of interest" description="Disordered" evidence="6">
    <location>
        <begin position="75"/>
        <end position="97"/>
    </location>
</feature>
<feature type="domain" description="RNA polymerase sigma factor 70 region 4 type 2" evidence="8">
    <location>
        <begin position="102"/>
        <end position="154"/>
    </location>
</feature>
<comment type="similarity">
    <text evidence="1">Belongs to the sigma-70 factor family. ECF subfamily.</text>
</comment>
<keyword evidence="10" id="KW-1185">Reference proteome</keyword>
<dbReference type="GO" id="GO:0006352">
    <property type="term" value="P:DNA-templated transcription initiation"/>
    <property type="evidence" value="ECO:0007669"/>
    <property type="project" value="InterPro"/>
</dbReference>
<proteinExistence type="inferred from homology"/>
<dbReference type="NCBIfam" id="TIGR02983">
    <property type="entry name" value="SigE-fam_strep"/>
    <property type="match status" value="1"/>
</dbReference>
<evidence type="ECO:0000256" key="5">
    <source>
        <dbReference type="ARBA" id="ARBA00023163"/>
    </source>
</evidence>
<name>A0A919V7U3_9ACTN</name>
<evidence type="ECO:0000259" key="8">
    <source>
        <dbReference type="Pfam" id="PF08281"/>
    </source>
</evidence>
<dbReference type="Pfam" id="PF08281">
    <property type="entry name" value="Sigma70_r4_2"/>
    <property type="match status" value="1"/>
</dbReference>
<feature type="domain" description="RNA polymerase sigma-70 region 2" evidence="7">
    <location>
        <begin position="11"/>
        <end position="76"/>
    </location>
</feature>
<dbReference type="InterPro" id="IPR014325">
    <property type="entry name" value="RNA_pol_sigma-E_actinobac"/>
</dbReference>
<dbReference type="Gene3D" id="1.10.1740.10">
    <property type="match status" value="1"/>
</dbReference>
<evidence type="ECO:0000256" key="3">
    <source>
        <dbReference type="ARBA" id="ARBA00023082"/>
    </source>
</evidence>
<dbReference type="PANTHER" id="PTHR43133:SF50">
    <property type="entry name" value="ECF RNA POLYMERASE SIGMA FACTOR SIGM"/>
    <property type="match status" value="1"/>
</dbReference>
<comment type="caution">
    <text evidence="9">The sequence shown here is derived from an EMBL/GenBank/DDBJ whole genome shotgun (WGS) entry which is preliminary data.</text>
</comment>
<dbReference type="RefSeq" id="WP_203991904.1">
    <property type="nucleotide sequence ID" value="NZ_BOOU01000078.1"/>
</dbReference>
<dbReference type="AlphaFoldDB" id="A0A919V7U3"/>
<dbReference type="SUPFAM" id="SSF88659">
    <property type="entry name" value="Sigma3 and sigma4 domains of RNA polymerase sigma factors"/>
    <property type="match status" value="1"/>
</dbReference>